<dbReference type="WBParaSite" id="BXY_0334300.1">
    <property type="protein sequence ID" value="BXY_0334300.1"/>
    <property type="gene ID" value="BXY_0334300"/>
</dbReference>
<dbReference type="Proteomes" id="UP000582659">
    <property type="component" value="Unassembled WGS sequence"/>
</dbReference>
<organism evidence="4 6">
    <name type="scientific">Bursaphelenchus xylophilus</name>
    <name type="common">Pinewood nematode worm</name>
    <name type="synonym">Aphelenchoides xylophilus</name>
    <dbReference type="NCBI Taxonomy" id="6326"/>
    <lineage>
        <taxon>Eukaryota</taxon>
        <taxon>Metazoa</taxon>
        <taxon>Ecdysozoa</taxon>
        <taxon>Nematoda</taxon>
        <taxon>Chromadorea</taxon>
        <taxon>Rhabditida</taxon>
        <taxon>Tylenchina</taxon>
        <taxon>Tylenchomorpha</taxon>
        <taxon>Aphelenchoidea</taxon>
        <taxon>Aphelenchoididae</taxon>
        <taxon>Bursaphelenchus</taxon>
    </lineage>
</organism>
<evidence type="ECO:0000313" key="3">
    <source>
        <dbReference type="EMBL" id="CAG9131079.1"/>
    </source>
</evidence>
<evidence type="ECO:0000313" key="2">
    <source>
        <dbReference type="EMBL" id="CAD5234966.1"/>
    </source>
</evidence>
<dbReference type="EMBL" id="CAJFCV020000006">
    <property type="protein sequence ID" value="CAG9131079.1"/>
    <property type="molecule type" value="Genomic_DNA"/>
</dbReference>
<evidence type="ECO:0000313" key="4">
    <source>
        <dbReference type="Proteomes" id="UP000095284"/>
    </source>
</evidence>
<evidence type="ECO:0000313" key="6">
    <source>
        <dbReference type="WBParaSite" id="BXY_0334300.1"/>
    </source>
</evidence>
<reference evidence="3" key="2">
    <citation type="submission" date="2020-08" db="EMBL/GenBank/DDBJ databases">
        <authorList>
            <person name="Kikuchi T."/>
        </authorList>
    </citation>
    <scope>NUCLEOTIDE SEQUENCE</scope>
    <source>
        <strain evidence="2">Ka4C1</strain>
    </source>
</reference>
<evidence type="ECO:0000313" key="5">
    <source>
        <dbReference type="Proteomes" id="UP000659654"/>
    </source>
</evidence>
<reference evidence="6" key="1">
    <citation type="submission" date="2016-11" db="UniProtKB">
        <authorList>
            <consortium name="WormBaseParasite"/>
        </authorList>
    </citation>
    <scope>IDENTIFICATION</scope>
</reference>
<proteinExistence type="predicted"/>
<feature type="compositionally biased region" description="Basic residues" evidence="1">
    <location>
        <begin position="101"/>
        <end position="112"/>
    </location>
</feature>
<dbReference type="EMBL" id="CAJFDI010000006">
    <property type="protein sequence ID" value="CAD5234966.1"/>
    <property type="molecule type" value="Genomic_DNA"/>
</dbReference>
<accession>A0A1I7RRJ6</accession>
<dbReference type="Proteomes" id="UP000659654">
    <property type="component" value="Unassembled WGS sequence"/>
</dbReference>
<name>A0A1I7RRJ6_BURXY</name>
<feature type="region of interest" description="Disordered" evidence="1">
    <location>
        <begin position="94"/>
        <end position="113"/>
    </location>
</feature>
<gene>
    <name evidence="2" type="ORF">BXYJ_LOCUS15057</name>
</gene>
<protein>
    <submittedName>
        <fullName evidence="2">(pine wood nematode) hypothetical protein</fullName>
    </submittedName>
</protein>
<keyword evidence="5" id="KW-1185">Reference proteome</keyword>
<dbReference type="AlphaFoldDB" id="A0A1I7RRJ6"/>
<dbReference type="Proteomes" id="UP000095284">
    <property type="component" value="Unplaced"/>
</dbReference>
<sequence length="130" mass="14722">MQIQATPEKGERQKSRRNSLNRRILIERRGRLGWLACPTAVRPCLIYVHIRVFLVVVSPGNRVVSGARFAFKSPLQLDIQHALIQAHTCMHDASSNELKKSQKKVRQGRGRFPRPAQLSVRPSAAMGLKF</sequence>
<evidence type="ECO:0000256" key="1">
    <source>
        <dbReference type="SAM" id="MobiDB-lite"/>
    </source>
</evidence>